<reference evidence="1 2" key="1">
    <citation type="submission" date="2018-12" db="EMBL/GenBank/DDBJ databases">
        <authorList>
            <consortium name="Pathogen Informatics"/>
        </authorList>
    </citation>
    <scope>NUCLEOTIDE SEQUENCE [LARGE SCALE GENOMIC DNA]</scope>
    <source>
        <strain evidence="1 2">NCTC8284</strain>
    </source>
</reference>
<dbReference type="InterPro" id="IPR014721">
    <property type="entry name" value="Ribsml_uS5_D2-typ_fold_subgr"/>
</dbReference>
<dbReference type="EMBL" id="LR134405">
    <property type="protein sequence ID" value="VEH67177.1"/>
    <property type="molecule type" value="Genomic_DNA"/>
</dbReference>
<organism evidence="1 2">
    <name type="scientific">Rodentibacter pneumotropicus</name>
    <dbReference type="NCBI Taxonomy" id="758"/>
    <lineage>
        <taxon>Bacteria</taxon>
        <taxon>Pseudomonadati</taxon>
        <taxon>Pseudomonadota</taxon>
        <taxon>Gammaproteobacteria</taxon>
        <taxon>Pasteurellales</taxon>
        <taxon>Pasteurellaceae</taxon>
        <taxon>Rodentibacter</taxon>
    </lineage>
</organism>
<accession>A0A3S4U9S9</accession>
<proteinExistence type="predicted"/>
<dbReference type="KEGG" id="rpne:NCTC8284_02363"/>
<sequence length="74" mass="8202">MYVETAGEIVGQINGLSVIEYPGTPVVFGEPSRISCVVQFGEGEVVDVDINSQNFLHKIGFILHKLFLTFMQNE</sequence>
<keyword evidence="1" id="KW-0378">Hydrolase</keyword>
<dbReference type="AlphaFoldDB" id="A0A3S4U9S9"/>
<dbReference type="Gene3D" id="3.30.230.10">
    <property type="match status" value="1"/>
</dbReference>
<evidence type="ECO:0000313" key="1">
    <source>
        <dbReference type="EMBL" id="VEH67177.1"/>
    </source>
</evidence>
<name>A0A3S4U9S9_9PAST</name>
<dbReference type="Proteomes" id="UP000278733">
    <property type="component" value="Chromosome"/>
</dbReference>
<dbReference type="GO" id="GO:0008233">
    <property type="term" value="F:peptidase activity"/>
    <property type="evidence" value="ECO:0007669"/>
    <property type="project" value="UniProtKB-KW"/>
</dbReference>
<evidence type="ECO:0000313" key="2">
    <source>
        <dbReference type="Proteomes" id="UP000278733"/>
    </source>
</evidence>
<dbReference type="GO" id="GO:0006508">
    <property type="term" value="P:proteolysis"/>
    <property type="evidence" value="ECO:0007669"/>
    <property type="project" value="UniProtKB-KW"/>
</dbReference>
<keyword evidence="1" id="KW-0645">Protease</keyword>
<gene>
    <name evidence="1" type="ORF">NCTC8284_02363</name>
</gene>
<protein>
    <submittedName>
        <fullName evidence="1">Putative Lon protease</fullName>
    </submittedName>
</protein>